<name>A0A8J3H3T8_9RHOB</name>
<evidence type="ECO:0008006" key="3">
    <source>
        <dbReference type="Google" id="ProtNLM"/>
    </source>
</evidence>
<gene>
    <name evidence="1" type="ORF">GCM10010961_08980</name>
</gene>
<evidence type="ECO:0000313" key="1">
    <source>
        <dbReference type="EMBL" id="GHG83519.1"/>
    </source>
</evidence>
<dbReference type="RefSeq" id="WP_051312221.1">
    <property type="nucleotide sequence ID" value="NZ_BNAP01000002.1"/>
</dbReference>
<keyword evidence="2" id="KW-1185">Reference proteome</keyword>
<dbReference type="AlphaFoldDB" id="A0A8J3H3T8"/>
<reference evidence="1" key="2">
    <citation type="submission" date="2020-09" db="EMBL/GenBank/DDBJ databases">
        <authorList>
            <person name="Sun Q."/>
            <person name="Zhou Y."/>
        </authorList>
    </citation>
    <scope>NUCLEOTIDE SEQUENCE</scope>
    <source>
        <strain evidence="1">CGMCC 1.7081</strain>
    </source>
</reference>
<dbReference type="InterPro" id="IPR011051">
    <property type="entry name" value="RmlC_Cupin_sf"/>
</dbReference>
<proteinExistence type="predicted"/>
<dbReference type="Gene3D" id="2.60.120.10">
    <property type="entry name" value="Jelly Rolls"/>
    <property type="match status" value="1"/>
</dbReference>
<sequence>MQQTTVLDFFAAMAAIFEAEGRPEAAETAAALCALANPELTPLTGMADADPIRDLLLTSSLPVAAAMLGVLDQIPWGINPVAGQASDEALSSYVSSDLMGPESPIHSEHLRVGLFYQRPGTRYGLHSHAAAETYVIVAGRALWTAGDRQKQLGPGDYVHHSTYLPHACQTGPEGVVALWRWSGDIDVSSYRIHDGLGAFGI</sequence>
<reference evidence="1" key="1">
    <citation type="journal article" date="2014" name="Int. J. Syst. Evol. Microbiol.">
        <title>Complete genome sequence of Corynebacterium casei LMG S-19264T (=DSM 44701T), isolated from a smear-ripened cheese.</title>
        <authorList>
            <consortium name="US DOE Joint Genome Institute (JGI-PGF)"/>
            <person name="Walter F."/>
            <person name="Albersmeier A."/>
            <person name="Kalinowski J."/>
            <person name="Ruckert C."/>
        </authorList>
    </citation>
    <scope>NUCLEOTIDE SEQUENCE</scope>
    <source>
        <strain evidence="1">CGMCC 1.7081</strain>
    </source>
</reference>
<protein>
    <recommendedName>
        <fullName evidence="3">Dimethlysulfonioproprionate lyase</fullName>
    </recommendedName>
</protein>
<dbReference type="Proteomes" id="UP000611500">
    <property type="component" value="Unassembled WGS sequence"/>
</dbReference>
<dbReference type="SUPFAM" id="SSF51182">
    <property type="entry name" value="RmlC-like cupins"/>
    <property type="match status" value="1"/>
</dbReference>
<accession>A0A8J3H3T8</accession>
<dbReference type="Pfam" id="PF16867">
    <property type="entry name" value="DMSP_lyase"/>
    <property type="match status" value="1"/>
</dbReference>
<comment type="caution">
    <text evidence="1">The sequence shown here is derived from an EMBL/GenBank/DDBJ whole genome shotgun (WGS) entry which is preliminary data.</text>
</comment>
<dbReference type="GO" id="GO:0047869">
    <property type="term" value="F:dimethylpropiothetin dethiomethylase activity"/>
    <property type="evidence" value="ECO:0007669"/>
    <property type="project" value="InterPro"/>
</dbReference>
<organism evidence="1 2">
    <name type="scientific">Pseudodonghicola xiamenensis</name>
    <dbReference type="NCBI Taxonomy" id="337702"/>
    <lineage>
        <taxon>Bacteria</taxon>
        <taxon>Pseudomonadati</taxon>
        <taxon>Pseudomonadota</taxon>
        <taxon>Alphaproteobacteria</taxon>
        <taxon>Rhodobacterales</taxon>
        <taxon>Paracoccaceae</taxon>
        <taxon>Pseudodonghicola</taxon>
    </lineage>
</organism>
<dbReference type="InterPro" id="IPR014710">
    <property type="entry name" value="RmlC-like_jellyroll"/>
</dbReference>
<evidence type="ECO:0000313" key="2">
    <source>
        <dbReference type="Proteomes" id="UP000611500"/>
    </source>
</evidence>
<dbReference type="EMBL" id="BNAP01000002">
    <property type="protein sequence ID" value="GHG83519.1"/>
    <property type="molecule type" value="Genomic_DNA"/>
</dbReference>
<dbReference type="InterPro" id="IPR031723">
    <property type="entry name" value="DMSP_lyase"/>
</dbReference>